<organism evidence="1 2">
    <name type="scientific">Mesorhizobium hungaricum</name>
    <dbReference type="NCBI Taxonomy" id="1566387"/>
    <lineage>
        <taxon>Bacteria</taxon>
        <taxon>Pseudomonadati</taxon>
        <taxon>Pseudomonadota</taxon>
        <taxon>Alphaproteobacteria</taxon>
        <taxon>Hyphomicrobiales</taxon>
        <taxon>Phyllobacteriaceae</taxon>
        <taxon>Mesorhizobium</taxon>
    </lineage>
</organism>
<dbReference type="STRING" id="1566387.QV13_23620"/>
<keyword evidence="2" id="KW-1185">Reference proteome</keyword>
<comment type="caution">
    <text evidence="1">The sequence shown here is derived from an EMBL/GenBank/DDBJ whole genome shotgun (WGS) entry which is preliminary data.</text>
</comment>
<gene>
    <name evidence="1" type="ORF">QV13_23620</name>
</gene>
<evidence type="ECO:0000313" key="2">
    <source>
        <dbReference type="Proteomes" id="UP000094412"/>
    </source>
</evidence>
<proteinExistence type="predicted"/>
<reference evidence="1 2" key="1">
    <citation type="submission" date="2016-08" db="EMBL/GenBank/DDBJ databases">
        <title>Whole genome sequence of Mesorhizobium sp. strain UASWS1009 isolated from industrial sewage.</title>
        <authorList>
            <person name="Crovadore J."/>
            <person name="Calmin G."/>
            <person name="Chablais R."/>
            <person name="Cochard B."/>
            <person name="Lefort F."/>
        </authorList>
    </citation>
    <scope>NUCLEOTIDE SEQUENCE [LARGE SCALE GENOMIC DNA]</scope>
    <source>
        <strain evidence="1 2">UASWS1009</strain>
    </source>
</reference>
<accession>A0A1C2DD60</accession>
<dbReference type="OrthoDB" id="9813719at2"/>
<dbReference type="RefSeq" id="WP_036265042.1">
    <property type="nucleotide sequence ID" value="NZ_MDEO01000036.1"/>
</dbReference>
<dbReference type="Proteomes" id="UP000094412">
    <property type="component" value="Unassembled WGS sequence"/>
</dbReference>
<protein>
    <submittedName>
        <fullName evidence="1">Uncharacterized protein</fullName>
    </submittedName>
</protein>
<sequence>MANHVPEIAPAAIEDAMRRSPNGLLAPEILRALETPVPPRTLQYRLKHLVTRNRLIMDGEGRWVRHRIPDTAIDAPSREDADEPFIPLSEAGTAIRDYVRQALEARKPVSYDRKPSPTALSDAKRG</sequence>
<evidence type="ECO:0000313" key="1">
    <source>
        <dbReference type="EMBL" id="OCX12595.1"/>
    </source>
</evidence>
<dbReference type="AlphaFoldDB" id="A0A1C2DD60"/>
<name>A0A1C2DD60_9HYPH</name>
<dbReference type="EMBL" id="MDEO01000036">
    <property type="protein sequence ID" value="OCX12595.1"/>
    <property type="molecule type" value="Genomic_DNA"/>
</dbReference>